<evidence type="ECO:0000256" key="2">
    <source>
        <dbReference type="ARBA" id="ARBA00013133"/>
    </source>
</evidence>
<keyword evidence="6 8" id="KW-0408">Iron</keyword>
<name>A0A8J2SVE5_9STRA</name>
<evidence type="ECO:0000256" key="9">
    <source>
        <dbReference type="SAM" id="MobiDB-lite"/>
    </source>
</evidence>
<protein>
    <recommendedName>
        <fullName evidence="2">cysteine dioxygenase</fullName>
        <ecNumber evidence="2">1.13.11.20</ecNumber>
    </recommendedName>
</protein>
<organism evidence="10 11">
    <name type="scientific">Pelagomonas calceolata</name>
    <dbReference type="NCBI Taxonomy" id="35677"/>
    <lineage>
        <taxon>Eukaryota</taxon>
        <taxon>Sar</taxon>
        <taxon>Stramenopiles</taxon>
        <taxon>Ochrophyta</taxon>
        <taxon>Pelagophyceae</taxon>
        <taxon>Pelagomonadales</taxon>
        <taxon>Pelagomonadaceae</taxon>
        <taxon>Pelagomonas</taxon>
    </lineage>
</organism>
<dbReference type="InterPro" id="IPR010300">
    <property type="entry name" value="CDO_1"/>
</dbReference>
<dbReference type="InterPro" id="IPR014710">
    <property type="entry name" value="RmlC-like_jellyroll"/>
</dbReference>
<sequence>MRAKVIFACCSIATAMVLERARPVARPRPAPPKPPALPPSLAPPETGSLDDAGPLYLSLSSLFSQIGARLRQTEAPYDAATIKDVLALLGRAELNPVEWEQFSEQRSDRYTRNVVAVDERFVALCLTWDAGQASKIHDHAGSSCFVKLLSGDLEEQKYAARYADGTWRELGGPEAVATGQATYMDDSRGLHRISNPNTETPAVSLHIYAPGFEECGIYGDDGDVTTGSMVSAMGVASDEATLDQGKLSLATLGDELAGGAADVDALLARLELTPAEQREYCSGACFSEFGYARHLAHISADYSVVVCCWLAGQASDRHVHGEDQRSWTKVLHGRLEYAFPDAGEEGHAAHVVLEPGRVFGEEHWMKTESRIARNPSSDSVCVSLHVRSPPLTTQGFDRIGARDAVRHAAAAPDALAAARVRGNNLYTSVGGLTNLLDEAFAAGGDVADVTNVLANARLNEREWRNYARWNKDTFSRVLVADREDYNMFLVAWERGNFSPVHDHAGSASWTKVLEGELDEAVYGVAPSGELRLERSGPMSAGVTYAHEGFIHGCVASTRCFTLQVYSPPYKSANAYDADGATTKIPTHVRGDRVDGDKFTEPASPVLHDH</sequence>
<keyword evidence="5" id="KW-0560">Oxidoreductase</keyword>
<keyword evidence="7" id="KW-0883">Thioether bond</keyword>
<keyword evidence="11" id="KW-1185">Reference proteome</keyword>
<feature type="cross-link" description="3'-(S-cysteinyl)-tyrosine (Cys-Tyr)" evidence="7">
    <location>
        <begin position="144"/>
        <end position="208"/>
    </location>
</feature>
<comment type="caution">
    <text evidence="10">The sequence shown here is derived from an EMBL/GenBank/DDBJ whole genome shotgun (WGS) entry which is preliminary data.</text>
</comment>
<dbReference type="GO" id="GO:0008198">
    <property type="term" value="F:ferrous iron binding"/>
    <property type="evidence" value="ECO:0007669"/>
    <property type="project" value="TreeGrafter"/>
</dbReference>
<dbReference type="Proteomes" id="UP000789595">
    <property type="component" value="Unassembled WGS sequence"/>
</dbReference>
<keyword evidence="4" id="KW-0223">Dioxygenase</keyword>
<dbReference type="EMBL" id="CAKKNE010000004">
    <property type="protein sequence ID" value="CAH0375092.1"/>
    <property type="molecule type" value="Genomic_DNA"/>
</dbReference>
<dbReference type="SUPFAM" id="SSF51182">
    <property type="entry name" value="RmlC-like cupins"/>
    <property type="match status" value="3"/>
</dbReference>
<dbReference type="EC" id="1.13.11.20" evidence="2"/>
<reference evidence="10" key="1">
    <citation type="submission" date="2021-11" db="EMBL/GenBank/DDBJ databases">
        <authorList>
            <consortium name="Genoscope - CEA"/>
            <person name="William W."/>
        </authorList>
    </citation>
    <scope>NUCLEOTIDE SEQUENCE</scope>
</reference>
<feature type="region of interest" description="Disordered" evidence="9">
    <location>
        <begin position="25"/>
        <end position="45"/>
    </location>
</feature>
<evidence type="ECO:0000256" key="3">
    <source>
        <dbReference type="ARBA" id="ARBA00022723"/>
    </source>
</evidence>
<feature type="compositionally biased region" description="Pro residues" evidence="9">
    <location>
        <begin position="26"/>
        <end position="42"/>
    </location>
</feature>
<evidence type="ECO:0000313" key="10">
    <source>
        <dbReference type="EMBL" id="CAH0375092.1"/>
    </source>
</evidence>
<dbReference type="PANTHER" id="PTHR12918">
    <property type="entry name" value="CYSTEINE DIOXYGENASE"/>
    <property type="match status" value="1"/>
</dbReference>
<dbReference type="GO" id="GO:0017172">
    <property type="term" value="F:cysteine dioxygenase activity"/>
    <property type="evidence" value="ECO:0007669"/>
    <property type="project" value="UniProtKB-EC"/>
</dbReference>
<dbReference type="InterPro" id="IPR011051">
    <property type="entry name" value="RmlC_Cupin_sf"/>
</dbReference>
<dbReference type="OrthoDB" id="543511at2759"/>
<evidence type="ECO:0000256" key="6">
    <source>
        <dbReference type="ARBA" id="ARBA00023004"/>
    </source>
</evidence>
<gene>
    <name evidence="10" type="ORF">PECAL_4P24130</name>
</gene>
<keyword evidence="3 8" id="KW-0479">Metal-binding</keyword>
<dbReference type="Pfam" id="PF05995">
    <property type="entry name" value="CDO_I"/>
    <property type="match status" value="3"/>
</dbReference>
<feature type="binding site" evidence="8">
    <location>
        <position position="139"/>
    </location>
    <ligand>
        <name>Fe cation</name>
        <dbReference type="ChEBI" id="CHEBI:24875"/>
        <note>catalytic</note>
    </ligand>
</feature>
<feature type="binding site" evidence="8">
    <location>
        <position position="137"/>
    </location>
    <ligand>
        <name>Fe cation</name>
        <dbReference type="ChEBI" id="CHEBI:24875"/>
        <note>catalytic</note>
    </ligand>
</feature>
<evidence type="ECO:0000256" key="5">
    <source>
        <dbReference type="ARBA" id="ARBA00023002"/>
    </source>
</evidence>
<comment type="similarity">
    <text evidence="1">Belongs to the cysteine dioxygenase family.</text>
</comment>
<evidence type="ECO:0000313" key="11">
    <source>
        <dbReference type="Proteomes" id="UP000789595"/>
    </source>
</evidence>
<evidence type="ECO:0000256" key="7">
    <source>
        <dbReference type="PIRSR" id="PIRSR610300-50"/>
    </source>
</evidence>
<evidence type="ECO:0000256" key="8">
    <source>
        <dbReference type="PIRSR" id="PIRSR610300-51"/>
    </source>
</evidence>
<feature type="region of interest" description="Disordered" evidence="9">
    <location>
        <begin position="585"/>
        <end position="609"/>
    </location>
</feature>
<proteinExistence type="inferred from homology"/>
<dbReference type="Gene3D" id="2.60.120.10">
    <property type="entry name" value="Jelly Rolls"/>
    <property type="match status" value="3"/>
</dbReference>
<dbReference type="GO" id="GO:0019448">
    <property type="term" value="P:L-cysteine catabolic process"/>
    <property type="evidence" value="ECO:0007669"/>
    <property type="project" value="TreeGrafter"/>
</dbReference>
<dbReference type="AlphaFoldDB" id="A0A8J2SVE5"/>
<evidence type="ECO:0000256" key="4">
    <source>
        <dbReference type="ARBA" id="ARBA00022964"/>
    </source>
</evidence>
<feature type="binding site" evidence="8">
    <location>
        <position position="191"/>
    </location>
    <ligand>
        <name>Fe cation</name>
        <dbReference type="ChEBI" id="CHEBI:24875"/>
        <note>catalytic</note>
    </ligand>
</feature>
<dbReference type="PANTHER" id="PTHR12918:SF1">
    <property type="entry name" value="CYSTEINE DIOXYGENASE TYPE 1"/>
    <property type="match status" value="1"/>
</dbReference>
<accession>A0A8J2SVE5</accession>
<dbReference type="CDD" id="cd10548">
    <property type="entry name" value="cupin_CDO"/>
    <property type="match status" value="3"/>
</dbReference>
<evidence type="ECO:0000256" key="1">
    <source>
        <dbReference type="ARBA" id="ARBA00006622"/>
    </source>
</evidence>
<feature type="compositionally biased region" description="Basic and acidic residues" evidence="9">
    <location>
        <begin position="588"/>
        <end position="599"/>
    </location>
</feature>